<evidence type="ECO:0000313" key="2">
    <source>
        <dbReference type="EMBL" id="KAJ6820976.1"/>
    </source>
</evidence>
<feature type="compositionally biased region" description="Basic residues" evidence="1">
    <location>
        <begin position="1"/>
        <end position="10"/>
    </location>
</feature>
<reference evidence="2" key="2">
    <citation type="submission" date="2023-04" db="EMBL/GenBank/DDBJ databases">
        <authorList>
            <person name="Bruccoleri R.E."/>
            <person name="Oakeley E.J."/>
            <person name="Faust A.-M."/>
            <person name="Dessus-Babus S."/>
            <person name="Altorfer M."/>
            <person name="Burckhardt D."/>
            <person name="Oertli M."/>
            <person name="Naumann U."/>
            <person name="Petersen F."/>
            <person name="Wong J."/>
        </authorList>
    </citation>
    <scope>NUCLEOTIDE SEQUENCE</scope>
    <source>
        <strain evidence="2">GSM-AAB239-AS_SAM_17_03QT</strain>
        <tissue evidence="2">Leaf</tissue>
    </source>
</reference>
<dbReference type="EMBL" id="JANAVB010025196">
    <property type="protein sequence ID" value="KAJ6820976.1"/>
    <property type="molecule type" value="Genomic_DNA"/>
</dbReference>
<keyword evidence="3" id="KW-1185">Reference proteome</keyword>
<reference evidence="2" key="1">
    <citation type="journal article" date="2023" name="GigaByte">
        <title>Genome assembly of the bearded iris, Iris pallida Lam.</title>
        <authorList>
            <person name="Bruccoleri R.E."/>
            <person name="Oakeley E.J."/>
            <person name="Faust A.M.E."/>
            <person name="Altorfer M."/>
            <person name="Dessus-Babus S."/>
            <person name="Burckhardt D."/>
            <person name="Oertli M."/>
            <person name="Naumann U."/>
            <person name="Petersen F."/>
            <person name="Wong J."/>
        </authorList>
    </citation>
    <scope>NUCLEOTIDE SEQUENCE</scope>
    <source>
        <strain evidence="2">GSM-AAB239-AS_SAM_17_03QT</strain>
    </source>
</reference>
<dbReference type="AlphaFoldDB" id="A0AAX6FX02"/>
<accession>A0AAX6FX02</accession>
<comment type="caution">
    <text evidence="2">The sequence shown here is derived from an EMBL/GenBank/DDBJ whole genome shotgun (WGS) entry which is preliminary data.</text>
</comment>
<feature type="region of interest" description="Disordered" evidence="1">
    <location>
        <begin position="1"/>
        <end position="26"/>
    </location>
</feature>
<organism evidence="2 3">
    <name type="scientific">Iris pallida</name>
    <name type="common">Sweet iris</name>
    <dbReference type="NCBI Taxonomy" id="29817"/>
    <lineage>
        <taxon>Eukaryota</taxon>
        <taxon>Viridiplantae</taxon>
        <taxon>Streptophyta</taxon>
        <taxon>Embryophyta</taxon>
        <taxon>Tracheophyta</taxon>
        <taxon>Spermatophyta</taxon>
        <taxon>Magnoliopsida</taxon>
        <taxon>Liliopsida</taxon>
        <taxon>Asparagales</taxon>
        <taxon>Iridaceae</taxon>
        <taxon>Iridoideae</taxon>
        <taxon>Irideae</taxon>
        <taxon>Iris</taxon>
    </lineage>
</organism>
<evidence type="ECO:0000256" key="1">
    <source>
        <dbReference type="SAM" id="MobiDB-lite"/>
    </source>
</evidence>
<evidence type="ECO:0000313" key="3">
    <source>
        <dbReference type="Proteomes" id="UP001140949"/>
    </source>
</evidence>
<feature type="compositionally biased region" description="Gly residues" evidence="1">
    <location>
        <begin position="201"/>
        <end position="211"/>
    </location>
</feature>
<gene>
    <name evidence="2" type="ORF">M6B38_394610</name>
</gene>
<proteinExistence type="predicted"/>
<feature type="compositionally biased region" description="Gly residues" evidence="1">
    <location>
        <begin position="13"/>
        <end position="26"/>
    </location>
</feature>
<name>A0AAX6FX02_IRIPA</name>
<feature type="region of interest" description="Disordered" evidence="1">
    <location>
        <begin position="190"/>
        <end position="211"/>
    </location>
</feature>
<sequence>MVRAARRRHQMAGGAGKDADGGGSVTGDGGSGFWGRACRGGGGRAVGSRGHDGRARLGCHTGALAPTSRCGHSVVRRHGHSGGGGAVGRACAEEHGCGGVGFFGQGFMAGRPSGGRWRRWKGSRRRAEARVAELLPRWSTRGWRSTAGTPEFDDRPARVRLVFHARRCWPRVALVEAERLGIRGGVRRLARRGGEEEAHRGPGGGEPGRGG</sequence>
<protein>
    <submittedName>
        <fullName evidence="2">Uncharacterized protein</fullName>
    </submittedName>
</protein>
<dbReference type="Proteomes" id="UP001140949">
    <property type="component" value="Unassembled WGS sequence"/>
</dbReference>